<accession>A0A1X6MJA0</accession>
<protein>
    <submittedName>
        <fullName evidence="1">Uncharacterized protein</fullName>
    </submittedName>
</protein>
<gene>
    <name evidence="1" type="ORF">POSPLADRAFT_1041962</name>
</gene>
<evidence type="ECO:0000313" key="2">
    <source>
        <dbReference type="Proteomes" id="UP000194127"/>
    </source>
</evidence>
<dbReference type="GeneID" id="36322958"/>
<dbReference type="RefSeq" id="XP_024333248.1">
    <property type="nucleotide sequence ID" value="XM_024478008.1"/>
</dbReference>
<proteinExistence type="predicted"/>
<dbReference type="AlphaFoldDB" id="A0A1X6MJA0"/>
<organism evidence="1 2">
    <name type="scientific">Postia placenta MAD-698-R-SB12</name>
    <dbReference type="NCBI Taxonomy" id="670580"/>
    <lineage>
        <taxon>Eukaryota</taxon>
        <taxon>Fungi</taxon>
        <taxon>Dikarya</taxon>
        <taxon>Basidiomycota</taxon>
        <taxon>Agaricomycotina</taxon>
        <taxon>Agaricomycetes</taxon>
        <taxon>Polyporales</taxon>
        <taxon>Adustoporiaceae</taxon>
        <taxon>Rhodonia</taxon>
    </lineage>
</organism>
<sequence length="110" mass="12137">MNEFSTDNTSKRLDTGRLCNFGAESGWRERCSQSQTTKLLFGARSGVTGIGRRWPVADCWKSVSDSRSRSDAVSLTLVYTLCCAARSRRYERAGQGRVGSAGSFKGVRCR</sequence>
<dbReference type="EMBL" id="KZ110613">
    <property type="protein sequence ID" value="OSX56454.1"/>
    <property type="molecule type" value="Genomic_DNA"/>
</dbReference>
<name>A0A1X6MJA0_9APHY</name>
<reference evidence="1 2" key="1">
    <citation type="submission" date="2017-04" db="EMBL/GenBank/DDBJ databases">
        <title>Genome Sequence of the Model Brown-Rot Fungus Postia placenta SB12.</title>
        <authorList>
            <consortium name="DOE Joint Genome Institute"/>
            <person name="Gaskell J."/>
            <person name="Kersten P."/>
            <person name="Larrondo L.F."/>
            <person name="Canessa P."/>
            <person name="Martinez D."/>
            <person name="Hibbett D."/>
            <person name="Schmoll M."/>
            <person name="Kubicek C.P."/>
            <person name="Martinez A.T."/>
            <person name="Yadav J."/>
            <person name="Master E."/>
            <person name="Magnuson J.K."/>
            <person name="James T."/>
            <person name="Yaver D."/>
            <person name="Berka R."/>
            <person name="Labutti K."/>
            <person name="Lipzen A."/>
            <person name="Aerts A."/>
            <person name="Barry K."/>
            <person name="Henrissat B."/>
            <person name="Blanchette R."/>
            <person name="Grigoriev I."/>
            <person name="Cullen D."/>
        </authorList>
    </citation>
    <scope>NUCLEOTIDE SEQUENCE [LARGE SCALE GENOMIC DNA]</scope>
    <source>
        <strain evidence="1 2">MAD-698-R-SB12</strain>
    </source>
</reference>
<dbReference type="Proteomes" id="UP000194127">
    <property type="component" value="Unassembled WGS sequence"/>
</dbReference>
<evidence type="ECO:0000313" key="1">
    <source>
        <dbReference type="EMBL" id="OSX56454.1"/>
    </source>
</evidence>
<keyword evidence="2" id="KW-1185">Reference proteome</keyword>